<accession>A0ABR2KKC5</accession>
<keyword evidence="1 3" id="KW-0547">Nucleotide-binding</keyword>
<dbReference type="CDD" id="cd00180">
    <property type="entry name" value="PKc"/>
    <property type="match status" value="1"/>
</dbReference>
<dbReference type="PANTHER" id="PTHR45011:SF1">
    <property type="entry name" value="DAP3-BINDING CELL DEATH ENHANCER 1"/>
    <property type="match status" value="1"/>
</dbReference>
<feature type="binding site" evidence="3">
    <location>
        <position position="225"/>
    </location>
    <ligand>
        <name>ATP</name>
        <dbReference type="ChEBI" id="CHEBI:30616"/>
    </ligand>
</feature>
<keyword evidence="6" id="KW-1185">Reference proteome</keyword>
<keyword evidence="5" id="KW-0418">Kinase</keyword>
<dbReference type="SMART" id="SM00220">
    <property type="entry name" value="S_TKc"/>
    <property type="match status" value="1"/>
</dbReference>
<dbReference type="GO" id="GO:0016301">
    <property type="term" value="F:kinase activity"/>
    <property type="evidence" value="ECO:0007669"/>
    <property type="project" value="UniProtKB-KW"/>
</dbReference>
<dbReference type="Pfam" id="PF08238">
    <property type="entry name" value="Sel1"/>
    <property type="match status" value="8"/>
</dbReference>
<dbReference type="InterPro" id="IPR011009">
    <property type="entry name" value="Kinase-like_dom_sf"/>
</dbReference>
<feature type="domain" description="Protein kinase" evidence="4">
    <location>
        <begin position="196"/>
        <end position="445"/>
    </location>
</feature>
<dbReference type="PROSITE" id="PS50011">
    <property type="entry name" value="PROTEIN_KINASE_DOM"/>
    <property type="match status" value="1"/>
</dbReference>
<dbReference type="InterPro" id="IPR017441">
    <property type="entry name" value="Protein_kinase_ATP_BS"/>
</dbReference>
<comment type="caution">
    <text evidence="5">The sequence shown here is derived from an EMBL/GenBank/DDBJ whole genome shotgun (WGS) entry which is preliminary data.</text>
</comment>
<dbReference type="InterPro" id="IPR052748">
    <property type="entry name" value="ISR_Activator"/>
</dbReference>
<keyword evidence="5" id="KW-0808">Transferase</keyword>
<protein>
    <submittedName>
        <fullName evidence="5">Receptor-interacting serine/threonine-protein kinase 1</fullName>
    </submittedName>
</protein>
<dbReference type="EMBL" id="JAPFFF010000004">
    <property type="protein sequence ID" value="KAK8891544.1"/>
    <property type="molecule type" value="Genomic_DNA"/>
</dbReference>
<dbReference type="PROSITE" id="PS00108">
    <property type="entry name" value="PROTEIN_KINASE_ST"/>
    <property type="match status" value="1"/>
</dbReference>
<evidence type="ECO:0000256" key="3">
    <source>
        <dbReference type="PROSITE-ProRule" id="PRU10141"/>
    </source>
</evidence>
<keyword evidence="5" id="KW-0675">Receptor</keyword>
<name>A0ABR2KKC5_9EUKA</name>
<sequence>MIKKLIEFQKVFNNRLINLSIPFRYKIIRDFTCYLLKDLGQAGDLQNLLNKSEIVIIDKIGEPKDQYYVIFIDKAIVFIQESEINLFLKLFINEERHQTIIASEKINKGQLSNEFHIIFSENINEYEKEMYNMTIKSFSKNFSISQKNEMNVKEIWKLILPSFSAYFINKSYKKLEQNKIINDTKIEINKIDSDDIIRLHPLGSGNSSNVELIYHIEFGRLFALKFYFGSEYEKLYQRELKNYEIICHPSLPRLYGRIEAGENRYLVIEYIRGQSLKEIKTINPKQEEKINFIFQIMFVIEYLQNKSLVHRDLKPNNFIVDEEKRIILIDFDRMIEINEQENSEEESTKDLNNLYQAPEVRNGTVKKYTYKEDVYSLGLLIYFIFFGKNPKIIEDEKTQRIIYPFDDFTDEYRKLREICTMCTCKEPSERPKITKLIDSFYNDFYCCVQKETGSFDLTEVMKSYNTNKFFPYWKLFYEYDNIEFQRQLEMFYSSETINQNIKIYIKQYSNTLNTNHLISQFLLGTNEYPESYFTKNINRFNHFNLIPNNSIIYFFLGKNYYESKFVSRDINKAIYYYTLAANQNHAMAQFNLGNIYYEGKCISRDISKAIHYLTLAANQNIAEAQFNLGKIYSEGKYISRDIDKTIYYYSFAANQNHAMAQFNLGNIYYEGECISRDINKAIHYLTLAANQNITEAQLILGTIYSEGKYISKDINRAIHYLTLAATQNSAIAYYNLGIFYLEGIPISRDINKAIHYLTLAANQNFTLAQFNLGIIYYEGEYISRDINKTIHYLTLAANQNMAEAQFNLGTIYSEGIYISRDINKALHYYSLAANQNYALAQNNLGNIY</sequence>
<dbReference type="SMART" id="SM00671">
    <property type="entry name" value="SEL1"/>
    <property type="match status" value="8"/>
</dbReference>
<organism evidence="5 6">
    <name type="scientific">Tritrichomonas musculus</name>
    <dbReference type="NCBI Taxonomy" id="1915356"/>
    <lineage>
        <taxon>Eukaryota</taxon>
        <taxon>Metamonada</taxon>
        <taxon>Parabasalia</taxon>
        <taxon>Tritrichomonadida</taxon>
        <taxon>Tritrichomonadidae</taxon>
        <taxon>Tritrichomonas</taxon>
    </lineage>
</organism>
<evidence type="ECO:0000256" key="2">
    <source>
        <dbReference type="ARBA" id="ARBA00022840"/>
    </source>
</evidence>
<proteinExistence type="predicted"/>
<dbReference type="InterPro" id="IPR006597">
    <property type="entry name" value="Sel1-like"/>
</dbReference>
<evidence type="ECO:0000256" key="1">
    <source>
        <dbReference type="ARBA" id="ARBA00022741"/>
    </source>
</evidence>
<keyword evidence="2 3" id="KW-0067">ATP-binding</keyword>
<gene>
    <name evidence="5" type="ORF">M9Y10_028757</name>
</gene>
<reference evidence="5 6" key="1">
    <citation type="submission" date="2024-04" db="EMBL/GenBank/DDBJ databases">
        <title>Tritrichomonas musculus Genome.</title>
        <authorList>
            <person name="Alves-Ferreira E."/>
            <person name="Grigg M."/>
            <person name="Lorenzi H."/>
            <person name="Galac M."/>
        </authorList>
    </citation>
    <scope>NUCLEOTIDE SEQUENCE [LARGE SCALE GENOMIC DNA]</scope>
    <source>
        <strain evidence="5 6">EAF2021</strain>
    </source>
</reference>
<evidence type="ECO:0000259" key="4">
    <source>
        <dbReference type="PROSITE" id="PS50011"/>
    </source>
</evidence>
<dbReference type="InterPro" id="IPR011990">
    <property type="entry name" value="TPR-like_helical_dom_sf"/>
</dbReference>
<dbReference type="InterPro" id="IPR000719">
    <property type="entry name" value="Prot_kinase_dom"/>
</dbReference>
<dbReference type="Pfam" id="PF00069">
    <property type="entry name" value="Pkinase"/>
    <property type="match status" value="1"/>
</dbReference>
<evidence type="ECO:0000313" key="6">
    <source>
        <dbReference type="Proteomes" id="UP001470230"/>
    </source>
</evidence>
<dbReference type="PANTHER" id="PTHR45011">
    <property type="entry name" value="DAP3-BINDING CELL DEATH ENHANCER 1"/>
    <property type="match status" value="1"/>
</dbReference>
<dbReference type="Proteomes" id="UP001470230">
    <property type="component" value="Unassembled WGS sequence"/>
</dbReference>
<dbReference type="PROSITE" id="PS00107">
    <property type="entry name" value="PROTEIN_KINASE_ATP"/>
    <property type="match status" value="1"/>
</dbReference>
<dbReference type="Gene3D" id="1.10.510.10">
    <property type="entry name" value="Transferase(Phosphotransferase) domain 1"/>
    <property type="match status" value="1"/>
</dbReference>
<dbReference type="Gene3D" id="1.25.40.10">
    <property type="entry name" value="Tetratricopeptide repeat domain"/>
    <property type="match status" value="1"/>
</dbReference>
<dbReference type="SUPFAM" id="SSF81901">
    <property type="entry name" value="HCP-like"/>
    <property type="match status" value="2"/>
</dbReference>
<evidence type="ECO:0000313" key="5">
    <source>
        <dbReference type="EMBL" id="KAK8891544.1"/>
    </source>
</evidence>
<dbReference type="InterPro" id="IPR008271">
    <property type="entry name" value="Ser/Thr_kinase_AS"/>
</dbReference>
<dbReference type="SUPFAM" id="SSF56112">
    <property type="entry name" value="Protein kinase-like (PK-like)"/>
    <property type="match status" value="1"/>
</dbReference>